<name>A0A8J6AKP3_GALPY</name>
<feature type="non-terminal residue" evidence="1">
    <location>
        <position position="168"/>
    </location>
</feature>
<keyword evidence="2" id="KW-1185">Reference proteome</keyword>
<dbReference type="AlphaFoldDB" id="A0A8J6AKP3"/>
<reference evidence="1" key="1">
    <citation type="journal article" date="2021" name="Evol. Appl.">
        <title>The genome of the Pyrenean desman and the effects of bottlenecks and inbreeding on the genomic landscape of an endangered species.</title>
        <authorList>
            <person name="Escoda L."/>
            <person name="Castresana J."/>
        </authorList>
    </citation>
    <scope>NUCLEOTIDE SEQUENCE</scope>
    <source>
        <strain evidence="1">IBE-C5619</strain>
    </source>
</reference>
<comment type="caution">
    <text evidence="1">The sequence shown here is derived from an EMBL/GenBank/DDBJ whole genome shotgun (WGS) entry which is preliminary data.</text>
</comment>
<dbReference type="EMBL" id="JAGFMF010011490">
    <property type="protein sequence ID" value="KAG8521146.1"/>
    <property type="molecule type" value="Genomic_DNA"/>
</dbReference>
<evidence type="ECO:0000313" key="2">
    <source>
        <dbReference type="Proteomes" id="UP000700334"/>
    </source>
</evidence>
<accession>A0A8J6AKP3</accession>
<feature type="non-terminal residue" evidence="1">
    <location>
        <position position="1"/>
    </location>
</feature>
<sequence length="168" mass="18744">DEIDPPGSKTGLEYFAWIGHYGGSTRYILSMKDLFTMSRDNAQNSWYLQTNSLNPQDMSEYNFDCLSTLESTFDSITSICKGSSPGWAPVALTHLSVHGPSDMFMVTVETISFAWIGHYGGSTSYTDSMKVYSPCPETRSRTTVSANKQPKSHDMSEYNCVRDTMRGP</sequence>
<dbReference type="SUPFAM" id="SSF48726">
    <property type="entry name" value="Immunoglobulin"/>
    <property type="match status" value="1"/>
</dbReference>
<dbReference type="InterPro" id="IPR036179">
    <property type="entry name" value="Ig-like_dom_sf"/>
</dbReference>
<proteinExistence type="predicted"/>
<dbReference type="InterPro" id="IPR013783">
    <property type="entry name" value="Ig-like_fold"/>
</dbReference>
<organism evidence="1 2">
    <name type="scientific">Galemys pyrenaicus</name>
    <name type="common">Iberian desman</name>
    <name type="synonym">Pyrenean desman</name>
    <dbReference type="NCBI Taxonomy" id="202257"/>
    <lineage>
        <taxon>Eukaryota</taxon>
        <taxon>Metazoa</taxon>
        <taxon>Chordata</taxon>
        <taxon>Craniata</taxon>
        <taxon>Vertebrata</taxon>
        <taxon>Euteleostomi</taxon>
        <taxon>Mammalia</taxon>
        <taxon>Eutheria</taxon>
        <taxon>Laurasiatheria</taxon>
        <taxon>Eulipotyphla</taxon>
        <taxon>Talpidae</taxon>
        <taxon>Galemys</taxon>
    </lineage>
</organism>
<evidence type="ECO:0000313" key="1">
    <source>
        <dbReference type="EMBL" id="KAG8521146.1"/>
    </source>
</evidence>
<dbReference type="Proteomes" id="UP000700334">
    <property type="component" value="Unassembled WGS sequence"/>
</dbReference>
<dbReference type="Gene3D" id="2.60.40.10">
    <property type="entry name" value="Immunoglobulins"/>
    <property type="match status" value="1"/>
</dbReference>
<protein>
    <submittedName>
        <fullName evidence="1">Uncharacterized protein</fullName>
    </submittedName>
</protein>
<dbReference type="PANTHER" id="PTHR23266">
    <property type="entry name" value="IMMUNOGLOBULIN HEAVY CHAIN"/>
    <property type="match status" value="1"/>
</dbReference>
<gene>
    <name evidence="1" type="ORF">J0S82_020157</name>
</gene>
<dbReference type="InterPro" id="IPR050199">
    <property type="entry name" value="IgHV"/>
</dbReference>